<protein>
    <submittedName>
        <fullName evidence="1">Uncharacterized protein</fullName>
    </submittedName>
</protein>
<evidence type="ECO:0000313" key="2">
    <source>
        <dbReference type="Proteomes" id="UP001500582"/>
    </source>
</evidence>
<keyword evidence="2" id="KW-1185">Reference proteome</keyword>
<name>A0ABP8GBR0_9SPHI</name>
<accession>A0ABP8GBR0</accession>
<reference evidence="2" key="1">
    <citation type="journal article" date="2019" name="Int. J. Syst. Evol. Microbiol.">
        <title>The Global Catalogue of Microorganisms (GCM) 10K type strain sequencing project: providing services to taxonomists for standard genome sequencing and annotation.</title>
        <authorList>
            <consortium name="The Broad Institute Genomics Platform"/>
            <consortium name="The Broad Institute Genome Sequencing Center for Infectious Disease"/>
            <person name="Wu L."/>
            <person name="Ma J."/>
        </authorList>
    </citation>
    <scope>NUCLEOTIDE SEQUENCE [LARGE SCALE GENOMIC DNA]</scope>
    <source>
        <strain evidence="2">JCM 17705</strain>
    </source>
</reference>
<organism evidence="1 2">
    <name type="scientific">Mucilaginibacter gynuensis</name>
    <dbReference type="NCBI Taxonomy" id="1302236"/>
    <lineage>
        <taxon>Bacteria</taxon>
        <taxon>Pseudomonadati</taxon>
        <taxon>Bacteroidota</taxon>
        <taxon>Sphingobacteriia</taxon>
        <taxon>Sphingobacteriales</taxon>
        <taxon>Sphingobacteriaceae</taxon>
        <taxon>Mucilaginibacter</taxon>
    </lineage>
</organism>
<sequence>MKFFDENNQPLDIDQLKKELRDLKDEPIPTESDLESDLEAAYQQGNTNVTGMAAISFLGIGGNLLKKIRRAVCAVVGPGSSADEIIDAILDELVKLIPGGFILKPLVKKIAKFIFDKGIGAFCAGV</sequence>
<gene>
    <name evidence="1" type="ORF">GCM10023149_21170</name>
</gene>
<evidence type="ECO:0000313" key="1">
    <source>
        <dbReference type="EMBL" id="GAA4321351.1"/>
    </source>
</evidence>
<dbReference type="RefSeq" id="WP_345211033.1">
    <property type="nucleotide sequence ID" value="NZ_BAABFT010000004.1"/>
</dbReference>
<dbReference type="EMBL" id="BAABFT010000004">
    <property type="protein sequence ID" value="GAA4321351.1"/>
    <property type="molecule type" value="Genomic_DNA"/>
</dbReference>
<dbReference type="Proteomes" id="UP001500582">
    <property type="component" value="Unassembled WGS sequence"/>
</dbReference>
<comment type="caution">
    <text evidence="1">The sequence shown here is derived from an EMBL/GenBank/DDBJ whole genome shotgun (WGS) entry which is preliminary data.</text>
</comment>
<proteinExistence type="predicted"/>